<feature type="compositionally biased region" description="Low complexity" evidence="1">
    <location>
        <begin position="24"/>
        <end position="59"/>
    </location>
</feature>
<evidence type="ECO:0000313" key="3">
    <source>
        <dbReference type="Proteomes" id="UP000607197"/>
    </source>
</evidence>
<dbReference type="AlphaFoldDB" id="A0A830FJS2"/>
<accession>A0A830FJS2</accession>
<evidence type="ECO:0000313" key="2">
    <source>
        <dbReference type="EMBL" id="GGL59413.1"/>
    </source>
</evidence>
<dbReference type="RefSeq" id="WP_188977933.1">
    <property type="nucleotide sequence ID" value="NZ_BMPG01000002.1"/>
</dbReference>
<dbReference type="Proteomes" id="UP000607197">
    <property type="component" value="Unassembled WGS sequence"/>
</dbReference>
<organism evidence="2 3">
    <name type="scientific">Halocalculus aciditolerans</name>
    <dbReference type="NCBI Taxonomy" id="1383812"/>
    <lineage>
        <taxon>Archaea</taxon>
        <taxon>Methanobacteriati</taxon>
        <taxon>Methanobacteriota</taxon>
        <taxon>Stenosarchaea group</taxon>
        <taxon>Halobacteria</taxon>
        <taxon>Halobacteriales</taxon>
        <taxon>Halobacteriaceae</taxon>
        <taxon>Halocalculus</taxon>
    </lineage>
</organism>
<feature type="region of interest" description="Disordered" evidence="1">
    <location>
        <begin position="21"/>
        <end position="61"/>
    </location>
</feature>
<sequence length="344" mass="37152">MSRALRALAVVALLVLAGCSGGSTTMTPDDPQTTQSTTTTTPANPQTTTTTDGTQTTTGLGDGGYYRAYTVRASPASLDDAAADVARTPDDLARHRAEEARLVRRAAANGSASRVKMGPDVNLGLDGELVAVNGTYARVNATVTTRESVTAHLVHADGPLENSYEGDELDAYRERAVNDSALSRADRRAVAATIGISSGPYDGYHGIGYWHYFRNGTVPENATLADGDTHVVRYDGTLWKFELDPSRTSEQVRYRVTYTLDTVASNESAWEAYVREHHVTALENAPVGPADRDVLRRAIENGTVEWEGTTENEPAGFEALAAEHPRYVERNGTLYRVTVEEVVE</sequence>
<dbReference type="PROSITE" id="PS51257">
    <property type="entry name" value="PROKAR_LIPOPROTEIN"/>
    <property type="match status" value="1"/>
</dbReference>
<keyword evidence="3" id="KW-1185">Reference proteome</keyword>
<reference evidence="2" key="2">
    <citation type="submission" date="2020-09" db="EMBL/GenBank/DDBJ databases">
        <authorList>
            <person name="Sun Q."/>
            <person name="Ohkuma M."/>
        </authorList>
    </citation>
    <scope>NUCLEOTIDE SEQUENCE</scope>
    <source>
        <strain evidence="2">JCM 19596</strain>
    </source>
</reference>
<proteinExistence type="predicted"/>
<name>A0A830FJS2_9EURY</name>
<evidence type="ECO:0000256" key="1">
    <source>
        <dbReference type="SAM" id="MobiDB-lite"/>
    </source>
</evidence>
<gene>
    <name evidence="2" type="ORF">GCM10009039_17060</name>
</gene>
<reference evidence="2" key="1">
    <citation type="journal article" date="2014" name="Int. J. Syst. Evol. Microbiol.">
        <title>Complete genome sequence of Corynebacterium casei LMG S-19264T (=DSM 44701T), isolated from a smear-ripened cheese.</title>
        <authorList>
            <consortium name="US DOE Joint Genome Institute (JGI-PGF)"/>
            <person name="Walter F."/>
            <person name="Albersmeier A."/>
            <person name="Kalinowski J."/>
            <person name="Ruckert C."/>
        </authorList>
    </citation>
    <scope>NUCLEOTIDE SEQUENCE</scope>
    <source>
        <strain evidence="2">JCM 19596</strain>
    </source>
</reference>
<protein>
    <submittedName>
        <fullName evidence="2">Uncharacterized protein</fullName>
    </submittedName>
</protein>
<comment type="caution">
    <text evidence="2">The sequence shown here is derived from an EMBL/GenBank/DDBJ whole genome shotgun (WGS) entry which is preliminary data.</text>
</comment>
<dbReference type="EMBL" id="BMPG01000002">
    <property type="protein sequence ID" value="GGL59413.1"/>
    <property type="molecule type" value="Genomic_DNA"/>
</dbReference>